<dbReference type="GO" id="GO:0006893">
    <property type="term" value="P:Golgi to plasma membrane transport"/>
    <property type="evidence" value="ECO:0000318"/>
    <property type="project" value="GO_Central"/>
</dbReference>
<proteinExistence type="inferred from homology"/>
<evidence type="ECO:0000259" key="6">
    <source>
        <dbReference type="Pfam" id="PF15469"/>
    </source>
</evidence>
<evidence type="ECO:0000313" key="8">
    <source>
        <dbReference type="Proteomes" id="UP000027120"/>
    </source>
</evidence>
<reference evidence="7 8" key="1">
    <citation type="submission" date="2014-04" db="EMBL/GenBank/DDBJ databases">
        <authorList>
            <consortium name="International Citrus Genome Consortium"/>
            <person name="Gmitter F."/>
            <person name="Chen C."/>
            <person name="Farmerie W."/>
            <person name="Harkins T."/>
            <person name="Desany B."/>
            <person name="Mohiuddin M."/>
            <person name="Kodira C."/>
            <person name="Borodovsky M."/>
            <person name="Lomsadze A."/>
            <person name="Burns P."/>
            <person name="Jenkins J."/>
            <person name="Prochnik S."/>
            <person name="Shu S."/>
            <person name="Chapman J."/>
            <person name="Pitluck S."/>
            <person name="Schmutz J."/>
            <person name="Rokhsar D."/>
        </authorList>
    </citation>
    <scope>NUCLEOTIDE SEQUENCE</scope>
</reference>
<feature type="compositionally biased region" description="Polar residues" evidence="5">
    <location>
        <begin position="1063"/>
        <end position="1076"/>
    </location>
</feature>
<feature type="region of interest" description="Disordered" evidence="5">
    <location>
        <begin position="1"/>
        <end position="103"/>
    </location>
</feature>
<dbReference type="GO" id="GO:0006887">
    <property type="term" value="P:exocytosis"/>
    <property type="evidence" value="ECO:0000318"/>
    <property type="project" value="GO_Central"/>
</dbReference>
<feature type="region of interest" description="Disordered" evidence="5">
    <location>
        <begin position="1046"/>
        <end position="1084"/>
    </location>
</feature>
<dbReference type="EMBL" id="KK784874">
    <property type="protein sequence ID" value="KDO83715.1"/>
    <property type="molecule type" value="Genomic_DNA"/>
</dbReference>
<keyword evidence="3 4" id="KW-0268">Exocytosis</keyword>
<dbReference type="PANTHER" id="PTHR13043">
    <property type="entry name" value="EXOCYST COMPLEX COMPONENT SEC5"/>
    <property type="match status" value="1"/>
</dbReference>
<organism evidence="7 8">
    <name type="scientific">Citrus sinensis</name>
    <name type="common">Sweet orange</name>
    <name type="synonym">Citrus aurantium var. sinensis</name>
    <dbReference type="NCBI Taxonomy" id="2711"/>
    <lineage>
        <taxon>Eukaryota</taxon>
        <taxon>Viridiplantae</taxon>
        <taxon>Streptophyta</taxon>
        <taxon>Embryophyta</taxon>
        <taxon>Tracheophyta</taxon>
        <taxon>Spermatophyta</taxon>
        <taxon>Magnoliopsida</taxon>
        <taxon>eudicotyledons</taxon>
        <taxon>Gunneridae</taxon>
        <taxon>Pentapetalae</taxon>
        <taxon>rosids</taxon>
        <taxon>malvids</taxon>
        <taxon>Sapindales</taxon>
        <taxon>Rutaceae</taxon>
        <taxon>Aurantioideae</taxon>
        <taxon>Citrus</taxon>
    </lineage>
</organism>
<feature type="compositionally biased region" description="Basic and acidic residues" evidence="5">
    <location>
        <begin position="980"/>
        <end position="991"/>
    </location>
</feature>
<keyword evidence="8" id="KW-1185">Reference proteome</keyword>
<dbReference type="eggNOG" id="KOG2347">
    <property type="taxonomic scope" value="Eukaryota"/>
</dbReference>
<dbReference type="PaxDb" id="2711-XP_006473050.1"/>
<comment type="function">
    <text evidence="4">Component of the exocyst complex involved in the docking of exocytic vesicles with fusion sites on the plasma membrane.</text>
</comment>
<feature type="domain" description="Exocyst complex component EXOC2/Sec5 N-terminal" evidence="6">
    <location>
        <begin position="161"/>
        <end position="1027"/>
    </location>
</feature>
<dbReference type="AlphaFoldDB" id="A0A067GYI9"/>
<dbReference type="SMR" id="A0A067GYI9"/>
<evidence type="ECO:0000256" key="4">
    <source>
        <dbReference type="RuleBase" id="RU365069"/>
    </source>
</evidence>
<evidence type="ECO:0000256" key="3">
    <source>
        <dbReference type="ARBA" id="ARBA00022483"/>
    </source>
</evidence>
<dbReference type="GO" id="GO:0000145">
    <property type="term" value="C:exocyst"/>
    <property type="evidence" value="ECO:0000318"/>
    <property type="project" value="GO_Central"/>
</dbReference>
<evidence type="ECO:0000313" key="7">
    <source>
        <dbReference type="EMBL" id="KDO83715.1"/>
    </source>
</evidence>
<dbReference type="GO" id="GO:0015031">
    <property type="term" value="P:protein transport"/>
    <property type="evidence" value="ECO:0007669"/>
    <property type="project" value="UniProtKB-KW"/>
</dbReference>
<comment type="subunit">
    <text evidence="4">Component of the exocyst complex.</text>
</comment>
<dbReference type="PANTHER" id="PTHR13043:SF1">
    <property type="entry name" value="EXOCYST COMPLEX COMPONENT 2"/>
    <property type="match status" value="1"/>
</dbReference>
<comment type="similarity">
    <text evidence="1 4">Belongs to the SEC5 family.</text>
</comment>
<gene>
    <name evidence="7" type="ORF">CISIN_1g001404mg</name>
</gene>
<evidence type="ECO:0000256" key="2">
    <source>
        <dbReference type="ARBA" id="ARBA00022448"/>
    </source>
</evidence>
<feature type="region of interest" description="Disordered" evidence="5">
    <location>
        <begin position="971"/>
        <end position="991"/>
    </location>
</feature>
<dbReference type="InterPro" id="IPR039481">
    <property type="entry name" value="EXOC2/Sec5_N_dom"/>
</dbReference>
<dbReference type="Proteomes" id="UP000027120">
    <property type="component" value="Unassembled WGS sequence"/>
</dbReference>
<dbReference type="STRING" id="2711.A0A067GYI9"/>
<evidence type="ECO:0000256" key="5">
    <source>
        <dbReference type="SAM" id="MobiDB-lite"/>
    </source>
</evidence>
<dbReference type="InterPro" id="IPR016159">
    <property type="entry name" value="Cullin_repeat-like_dom_sf"/>
</dbReference>
<dbReference type="Pfam" id="PF15469">
    <property type="entry name" value="Sec5"/>
    <property type="match status" value="1"/>
</dbReference>
<protein>
    <recommendedName>
        <fullName evidence="4">Exocyst complex component SEC5</fullName>
    </recommendedName>
</protein>
<feature type="compositionally biased region" description="Acidic residues" evidence="5">
    <location>
        <begin position="1"/>
        <end position="10"/>
    </location>
</feature>
<keyword evidence="4" id="KW-0653">Protein transport</keyword>
<dbReference type="InterPro" id="IPR029175">
    <property type="entry name" value="EXOC2/Sec5"/>
</dbReference>
<sequence length="1084" mass="122028">MSSDSDEDELLQMALKEQAQRRVVYDTPQPRKPVTNYVQQPKSAATQKGGRSQGKKYEEEEESEVEMLSISSGDEEVSRDRGLAAKNRARGRRDDDGTWDGDEPNCWKRVDEAELARRVREMRETRTAPVAQKYEKKPSMAAGIKGFSTLQSFPRGMECIDPLGLGIIDNKTLRLITDSSGSTPKSDRDNVDNSLREKLMYFSDSFNAKLFLSRVHQNTSSADLEAGALALKTDLKGRTQQRKQLVKDNFDCFVSCKTTIDDIESKLKRIEEDPEGSGTAHLFKLMQGVSSQANRAFEPLFERQAQAEKIRSVQGMLQRFRTLFNLPSTIRGSISKGEFDLAVREYKKAKSIALPSHVNILKRVLEEVEKVMQEFKAMLYKSMEDPHIDLTNLENTVRLLLELEPESDPVWHYLNVQNHRIRGLFEKCTLDHEARMETLHNELHERAMSDARWLQIQQDLNQSSGADYSVTCGNIQPIDSLPVELSGEEVDAFRGRYIRRLTAVLIHHIPAFWKVALSVFSGKFAKSSQVSSESNLNASGNKAEEKVGEGKYSIHSLDEVAGMIRNTISVYEIKVHNTFNDLEDSNILRSYMRDAIEEISKACQAFEAKESAPPVAVMVLRTLQAEITKIYIGRLCSWMQGSTDGISKDETWIPVSILERNKSPYTISYLPLAFRSIMKSSMDQISLMIHSLRSEATKSEDMYAQLLEIQESVRLSFLNRFLDFAGHLEHIASELAQNKSNKESQHLQNGYSSDPCTESLSDIPGSVVDPHQRLLIVISNIGYCKDELSSELYNKYKDIWLQSREKDQEGTDIQDLVMSFSGLEEKVLEQYTFAKANLIRTAATTFLLDSGVQWGAAPAVKGVRDVAVELLHTLVAVHAEVFAGAKPLLDKTLGILVEGLIDTFLSLFDENQSNNLKSLDANGFCQLMLELDYFETILNPYFTHDARESLKNLQGVLLEKATVSVAEAVENPGHHRRPTRGSEDALADERQQGMTVSPDDLIALAQQYSSELLQAELERTRINTACFVESLPLDSVPESAKVAYGFRGSMDPSGRNYPAMDSPSRNYRNAQPTGSPSFARHRRR</sequence>
<feature type="compositionally biased region" description="Polar residues" evidence="5">
    <location>
        <begin position="36"/>
        <end position="50"/>
    </location>
</feature>
<evidence type="ECO:0000256" key="1">
    <source>
        <dbReference type="ARBA" id="ARBA00010578"/>
    </source>
</evidence>
<name>A0A067GYI9_CITSI</name>
<dbReference type="SUPFAM" id="SSF74788">
    <property type="entry name" value="Cullin repeat-like"/>
    <property type="match status" value="1"/>
</dbReference>
<accession>A0A067GYI9</accession>
<keyword evidence="2 4" id="KW-0813">Transport</keyword>